<dbReference type="Gene3D" id="3.40.50.300">
    <property type="entry name" value="P-loop containing nucleotide triphosphate hydrolases"/>
    <property type="match status" value="1"/>
</dbReference>
<evidence type="ECO:0000256" key="1">
    <source>
        <dbReference type="ARBA" id="ARBA00022741"/>
    </source>
</evidence>
<dbReference type="GO" id="GO:0005524">
    <property type="term" value="F:ATP binding"/>
    <property type="evidence" value="ECO:0007669"/>
    <property type="project" value="UniProtKB-UniRule"/>
</dbReference>
<dbReference type="InterPro" id="IPR002543">
    <property type="entry name" value="FtsK_dom"/>
</dbReference>
<evidence type="ECO:0000256" key="3">
    <source>
        <dbReference type="PROSITE-ProRule" id="PRU00289"/>
    </source>
</evidence>
<dbReference type="Proteomes" id="UP001140076">
    <property type="component" value="Unassembled WGS sequence"/>
</dbReference>
<dbReference type="GO" id="GO:0003677">
    <property type="term" value="F:DNA binding"/>
    <property type="evidence" value="ECO:0007669"/>
    <property type="project" value="InterPro"/>
</dbReference>
<proteinExistence type="predicted"/>
<protein>
    <recommendedName>
        <fullName evidence="4">FtsK domain-containing protein</fullName>
    </recommendedName>
</protein>
<dbReference type="PANTHER" id="PTHR22683:SF41">
    <property type="entry name" value="DNA TRANSLOCASE FTSK"/>
    <property type="match status" value="1"/>
</dbReference>
<dbReference type="PANTHER" id="PTHR22683">
    <property type="entry name" value="SPORULATION PROTEIN RELATED"/>
    <property type="match status" value="1"/>
</dbReference>
<accession>A0A9X3NLU6</accession>
<name>A0A9X3NLU6_9ACTN</name>
<dbReference type="Pfam" id="PF01580">
    <property type="entry name" value="FtsK_SpoIIIE"/>
    <property type="match status" value="1"/>
</dbReference>
<evidence type="ECO:0000259" key="4">
    <source>
        <dbReference type="PROSITE" id="PS50901"/>
    </source>
</evidence>
<dbReference type="InterPro" id="IPR050206">
    <property type="entry name" value="FtsK/SpoIIIE/SftA"/>
</dbReference>
<evidence type="ECO:0000313" key="6">
    <source>
        <dbReference type="Proteomes" id="UP001140076"/>
    </source>
</evidence>
<evidence type="ECO:0000256" key="2">
    <source>
        <dbReference type="ARBA" id="ARBA00022840"/>
    </source>
</evidence>
<dbReference type="InterPro" id="IPR027417">
    <property type="entry name" value="P-loop_NTPase"/>
</dbReference>
<feature type="binding site" evidence="3">
    <location>
        <begin position="9"/>
        <end position="16"/>
    </location>
    <ligand>
        <name>ATP</name>
        <dbReference type="ChEBI" id="CHEBI:30616"/>
    </ligand>
</feature>
<dbReference type="PROSITE" id="PS51257">
    <property type="entry name" value="PROKAR_LIPOPROTEIN"/>
    <property type="match status" value="1"/>
</dbReference>
<dbReference type="PROSITE" id="PS50901">
    <property type="entry name" value="FTSK"/>
    <property type="match status" value="1"/>
</dbReference>
<reference evidence="5" key="1">
    <citation type="submission" date="2021-10" db="EMBL/GenBank/DDBJ databases">
        <title>Streptomonospora sp. nov., isolated from mangrove soil.</title>
        <authorList>
            <person name="Chen X."/>
            <person name="Ge X."/>
            <person name="Liu W."/>
        </authorList>
    </citation>
    <scope>NUCLEOTIDE SEQUENCE</scope>
    <source>
        <strain evidence="5">S1-112</strain>
    </source>
</reference>
<comment type="caution">
    <text evidence="5">The sequence shown here is derived from an EMBL/GenBank/DDBJ whole genome shotgun (WGS) entry which is preliminary data.</text>
</comment>
<organism evidence="5 6">
    <name type="scientific">Streptomonospora mangrovi</name>
    <dbReference type="NCBI Taxonomy" id="2883123"/>
    <lineage>
        <taxon>Bacteria</taxon>
        <taxon>Bacillati</taxon>
        <taxon>Actinomycetota</taxon>
        <taxon>Actinomycetes</taxon>
        <taxon>Streptosporangiales</taxon>
        <taxon>Nocardiopsidaceae</taxon>
        <taxon>Streptomonospora</taxon>
    </lineage>
</organism>
<keyword evidence="6" id="KW-1185">Reference proteome</keyword>
<evidence type="ECO:0000313" key="5">
    <source>
        <dbReference type="EMBL" id="MDA0562865.1"/>
    </source>
</evidence>
<gene>
    <name evidence="5" type="ORF">LG943_00715</name>
</gene>
<dbReference type="EMBL" id="JAJAQC010000001">
    <property type="protein sequence ID" value="MDA0562865.1"/>
    <property type="molecule type" value="Genomic_DNA"/>
</dbReference>
<keyword evidence="2 3" id="KW-0067">ATP-binding</keyword>
<feature type="domain" description="FtsK" evidence="4">
    <location>
        <begin position="1"/>
        <end position="172"/>
    </location>
</feature>
<dbReference type="SUPFAM" id="SSF52540">
    <property type="entry name" value="P-loop containing nucleoside triphosphate hydrolases"/>
    <property type="match status" value="1"/>
</dbReference>
<keyword evidence="1 3" id="KW-0547">Nucleotide-binding</keyword>
<sequence length="235" mass="25452">MGRNAIVGGEPEAGKSVAMSSFLAAACLDPAADIFAIDAKRVELSLWRHRLSAFVTTSIDDAIALVETLISDMDDRYEKLESDGLRNVTPDMGWRTKILAIDELRFFTAYPEKRSRDKFNLLLIDLVARCRAVGMAVLAGTQRPSSDVVPTSLRDIMGLRWAMRCATRDASDTILGAGWATEGYSAANIDAADRGIGLLLAEGGVPMRLKSAWLSDQEIARIVARGIECKGGAMT</sequence>
<dbReference type="AlphaFoldDB" id="A0A9X3NLU6"/>